<dbReference type="SMART" id="SM00116">
    <property type="entry name" value="CBS"/>
    <property type="match status" value="2"/>
</dbReference>
<dbReference type="SUPFAM" id="SSF54631">
    <property type="entry name" value="CBS-domain pair"/>
    <property type="match status" value="1"/>
</dbReference>
<dbReference type="InterPro" id="IPR051462">
    <property type="entry name" value="CBS_domain-containing"/>
</dbReference>
<evidence type="ECO:0000259" key="4">
    <source>
        <dbReference type="PROSITE" id="PS51371"/>
    </source>
</evidence>
<dbReference type="InterPro" id="IPR000644">
    <property type="entry name" value="CBS_dom"/>
</dbReference>
<protein>
    <submittedName>
        <fullName evidence="5">CBS domain-containing protein</fullName>
    </submittedName>
</protein>
<dbReference type="RefSeq" id="WP_169158319.1">
    <property type="nucleotide sequence ID" value="NZ_JABBFW010000001.1"/>
</dbReference>
<dbReference type="PANTHER" id="PTHR48108">
    <property type="entry name" value="CBS DOMAIN-CONTAINING PROTEIN CBSX2, CHLOROPLASTIC"/>
    <property type="match status" value="1"/>
</dbReference>
<reference evidence="5 6" key="1">
    <citation type="submission" date="2020-04" db="EMBL/GenBank/DDBJ databases">
        <title>Azohydromonas sp. isolated from soil.</title>
        <authorList>
            <person name="Dahal R.H."/>
        </authorList>
    </citation>
    <scope>NUCLEOTIDE SEQUENCE [LARGE SCALE GENOMIC DNA]</scope>
    <source>
        <strain evidence="5 6">G-1-1-14</strain>
    </source>
</reference>
<dbReference type="Proteomes" id="UP000574067">
    <property type="component" value="Unassembled WGS sequence"/>
</dbReference>
<evidence type="ECO:0000256" key="1">
    <source>
        <dbReference type="ARBA" id="ARBA00022737"/>
    </source>
</evidence>
<evidence type="ECO:0000313" key="5">
    <source>
        <dbReference type="EMBL" id="NML13379.1"/>
    </source>
</evidence>
<dbReference type="PROSITE" id="PS51371">
    <property type="entry name" value="CBS"/>
    <property type="match status" value="2"/>
</dbReference>
<evidence type="ECO:0000256" key="2">
    <source>
        <dbReference type="PROSITE-ProRule" id="PRU00703"/>
    </source>
</evidence>
<keyword evidence="6" id="KW-1185">Reference proteome</keyword>
<evidence type="ECO:0000256" key="3">
    <source>
        <dbReference type="SAM" id="MobiDB-lite"/>
    </source>
</evidence>
<organism evidence="5 6">
    <name type="scientific">Azohydromonas caseinilytica</name>
    <dbReference type="NCBI Taxonomy" id="2728836"/>
    <lineage>
        <taxon>Bacteria</taxon>
        <taxon>Pseudomonadati</taxon>
        <taxon>Pseudomonadota</taxon>
        <taxon>Betaproteobacteria</taxon>
        <taxon>Burkholderiales</taxon>
        <taxon>Sphaerotilaceae</taxon>
        <taxon>Azohydromonas</taxon>
    </lineage>
</organism>
<dbReference type="PANTHER" id="PTHR48108:SF34">
    <property type="entry name" value="CBS DOMAIN-CONTAINING PROTEIN YHCV"/>
    <property type="match status" value="1"/>
</dbReference>
<dbReference type="InterPro" id="IPR046342">
    <property type="entry name" value="CBS_dom_sf"/>
</dbReference>
<dbReference type="EMBL" id="JABBFW010000001">
    <property type="protein sequence ID" value="NML13379.1"/>
    <property type="molecule type" value="Genomic_DNA"/>
</dbReference>
<accession>A0A848F428</accession>
<dbReference type="Pfam" id="PF00571">
    <property type="entry name" value="CBS"/>
    <property type="match status" value="2"/>
</dbReference>
<feature type="domain" description="CBS" evidence="4">
    <location>
        <begin position="73"/>
        <end position="129"/>
    </location>
</feature>
<proteinExistence type="predicted"/>
<keyword evidence="2" id="KW-0129">CBS domain</keyword>
<sequence>MDQVMDVMTRDVRVVQPTDTIERAAQLMDELNVGVVPVCEGRKLVGMLTDRDIAVRGVAAGMDAKSSPVSEIMSGSVRCCFEDQPLEDVLDEMRDTQIRRMPVVDRQQQIVGIVSLGDLADRGSDEASVGEALKDISTPAAPDRS</sequence>
<name>A0A848F428_9BURK</name>
<gene>
    <name evidence="5" type="ORF">HHL10_00095</name>
</gene>
<feature type="region of interest" description="Disordered" evidence="3">
    <location>
        <begin position="121"/>
        <end position="145"/>
    </location>
</feature>
<evidence type="ECO:0000313" key="6">
    <source>
        <dbReference type="Proteomes" id="UP000574067"/>
    </source>
</evidence>
<dbReference type="CDD" id="cd04622">
    <property type="entry name" value="CBS_pair_HRP1_like"/>
    <property type="match status" value="1"/>
</dbReference>
<comment type="caution">
    <text evidence="5">The sequence shown here is derived from an EMBL/GenBank/DDBJ whole genome shotgun (WGS) entry which is preliminary data.</text>
</comment>
<dbReference type="AlphaFoldDB" id="A0A848F428"/>
<feature type="domain" description="CBS" evidence="4">
    <location>
        <begin position="8"/>
        <end position="64"/>
    </location>
</feature>
<dbReference type="Gene3D" id="3.10.580.10">
    <property type="entry name" value="CBS-domain"/>
    <property type="match status" value="1"/>
</dbReference>
<keyword evidence="1" id="KW-0677">Repeat</keyword>